<dbReference type="EMBL" id="LAHD01000078">
    <property type="protein sequence ID" value="PHK00801.1"/>
    <property type="molecule type" value="Genomic_DNA"/>
</dbReference>
<dbReference type="Proteomes" id="UP000222310">
    <property type="component" value="Unassembled WGS sequence"/>
</dbReference>
<sequence>MLEEKFKTPEELVLAAGYIEQLLTRHPEAFKVFYMNLYDHEKKHLRRYLEYRDNKQQQWSFLPATVEVVGRLSEEAADVLKVLEPEPPQVIQMELILWGNQQGR</sequence>
<proteinExistence type="predicted"/>
<organism evidence="1 2">
    <name type="scientific">Nostoc linckia z8</name>
    <dbReference type="NCBI Taxonomy" id="1628746"/>
    <lineage>
        <taxon>Bacteria</taxon>
        <taxon>Bacillati</taxon>
        <taxon>Cyanobacteriota</taxon>
        <taxon>Cyanophyceae</taxon>
        <taxon>Nostocales</taxon>
        <taxon>Nostocaceae</taxon>
        <taxon>Nostoc</taxon>
    </lineage>
</organism>
<evidence type="ECO:0000313" key="1">
    <source>
        <dbReference type="EMBL" id="PHK00801.1"/>
    </source>
</evidence>
<dbReference type="RefSeq" id="WP_099071056.1">
    <property type="nucleotide sequence ID" value="NZ_LAHD01000078.1"/>
</dbReference>
<comment type="caution">
    <text evidence="1">The sequence shown here is derived from an EMBL/GenBank/DDBJ whole genome shotgun (WGS) entry which is preliminary data.</text>
</comment>
<reference evidence="1 2" key="1">
    <citation type="submission" date="2015-02" db="EMBL/GenBank/DDBJ databases">
        <title>Nostoc linckia genome annotation.</title>
        <authorList>
            <person name="Zhou Z."/>
        </authorList>
    </citation>
    <scope>NUCLEOTIDE SEQUENCE [LARGE SCALE GENOMIC DNA]</scope>
    <source>
        <strain evidence="2">z8</strain>
    </source>
</reference>
<protein>
    <submittedName>
        <fullName evidence="1">Uncharacterized protein</fullName>
    </submittedName>
</protein>
<dbReference type="GeneID" id="57097331"/>
<name>A0A9Q6EJP2_NOSLI</name>
<evidence type="ECO:0000313" key="2">
    <source>
        <dbReference type="Proteomes" id="UP000222310"/>
    </source>
</evidence>
<gene>
    <name evidence="1" type="ORF">VF08_23300</name>
</gene>
<accession>A0A9Q6EJP2</accession>
<dbReference type="AlphaFoldDB" id="A0A9Q6EJP2"/>